<dbReference type="EMBL" id="BPLQ01007976">
    <property type="protein sequence ID" value="GIY33724.1"/>
    <property type="molecule type" value="Genomic_DNA"/>
</dbReference>
<name>A0AAV4SID8_9ARAC</name>
<reference evidence="1 2" key="1">
    <citation type="submission" date="2021-06" db="EMBL/GenBank/DDBJ databases">
        <title>Caerostris darwini draft genome.</title>
        <authorList>
            <person name="Kono N."/>
            <person name="Arakawa K."/>
        </authorList>
    </citation>
    <scope>NUCLEOTIDE SEQUENCE [LARGE SCALE GENOMIC DNA]</scope>
</reference>
<evidence type="ECO:0000313" key="2">
    <source>
        <dbReference type="Proteomes" id="UP001054837"/>
    </source>
</evidence>
<keyword evidence="2" id="KW-1185">Reference proteome</keyword>
<gene>
    <name evidence="1" type="ORF">CDAR_386181</name>
</gene>
<sequence>MQSFIQVFRFTLQQFQNKPVPDRQSLKRKMSGNCSKTRVYIYKLKVERCSKQKDKILFGDKAIPGSHFLVENIIYKIKKRECVENFSSDSPKSLIFPFHVRGGNCLEPYLRKDLIISLGLQSMSRRSQVSFNREPFWNLELQRKSACGRRGLISKLYKAPVILPSPESVCFAEELRLMTLVNLIKEHHALKSPFRA</sequence>
<accession>A0AAV4SID8</accession>
<dbReference type="AlphaFoldDB" id="A0AAV4SID8"/>
<organism evidence="1 2">
    <name type="scientific">Caerostris darwini</name>
    <dbReference type="NCBI Taxonomy" id="1538125"/>
    <lineage>
        <taxon>Eukaryota</taxon>
        <taxon>Metazoa</taxon>
        <taxon>Ecdysozoa</taxon>
        <taxon>Arthropoda</taxon>
        <taxon>Chelicerata</taxon>
        <taxon>Arachnida</taxon>
        <taxon>Araneae</taxon>
        <taxon>Araneomorphae</taxon>
        <taxon>Entelegynae</taxon>
        <taxon>Araneoidea</taxon>
        <taxon>Araneidae</taxon>
        <taxon>Caerostris</taxon>
    </lineage>
</organism>
<comment type="caution">
    <text evidence="1">The sequence shown here is derived from an EMBL/GenBank/DDBJ whole genome shotgun (WGS) entry which is preliminary data.</text>
</comment>
<dbReference type="Proteomes" id="UP001054837">
    <property type="component" value="Unassembled WGS sequence"/>
</dbReference>
<protein>
    <submittedName>
        <fullName evidence="1">Uncharacterized protein</fullName>
    </submittedName>
</protein>
<evidence type="ECO:0000313" key="1">
    <source>
        <dbReference type="EMBL" id="GIY33724.1"/>
    </source>
</evidence>
<proteinExistence type="predicted"/>